<dbReference type="Proteomes" id="UP000693952">
    <property type="component" value="Chromosome"/>
</dbReference>
<evidence type="ECO:0000256" key="1">
    <source>
        <dbReference type="SAM" id="Phobius"/>
    </source>
</evidence>
<dbReference type="InterPro" id="IPR013362">
    <property type="entry name" value="Pilus_4_PilV"/>
</dbReference>
<keyword evidence="1" id="KW-0812">Transmembrane</keyword>
<dbReference type="RefSeq" id="WP_068580988.1">
    <property type="nucleotide sequence ID" value="NZ_CP027706.1"/>
</dbReference>
<keyword evidence="1" id="KW-0472">Membrane</keyword>
<gene>
    <name evidence="2" type="primary">pilV</name>
    <name evidence="2" type="ORF">KSS89_27760</name>
</gene>
<keyword evidence="1" id="KW-1133">Transmembrane helix</keyword>
<dbReference type="InterPro" id="IPR012902">
    <property type="entry name" value="N_methyl_site"/>
</dbReference>
<proteinExistence type="predicted"/>
<reference evidence="2" key="1">
    <citation type="submission" date="2021-06" db="EMBL/GenBank/DDBJ databases">
        <title>Updating the genus Pseudomonas: Description of 43 new species and partition of the Pseudomonas putida group.</title>
        <authorList>
            <person name="Girard L."/>
            <person name="Lood C."/>
            <person name="Vandamme P."/>
            <person name="Rokni-Zadeh H."/>
            <person name="van Noort V."/>
            <person name="Hofte M."/>
            <person name="Lavigne R."/>
            <person name="De Mot R."/>
        </authorList>
    </citation>
    <scope>NUCLEOTIDE SEQUENCE</scope>
    <source>
        <strain evidence="2">CMR12a</strain>
    </source>
</reference>
<dbReference type="EMBL" id="CP077074">
    <property type="protein sequence ID" value="QXH39969.1"/>
    <property type="molecule type" value="Genomic_DNA"/>
</dbReference>
<evidence type="ECO:0000313" key="2">
    <source>
        <dbReference type="EMBL" id="QXH39969.1"/>
    </source>
</evidence>
<feature type="transmembrane region" description="Helical" evidence="1">
    <location>
        <begin position="12"/>
        <end position="32"/>
    </location>
</feature>
<protein>
    <submittedName>
        <fullName evidence="2">Type IV pilus modification protein PilV</fullName>
    </submittedName>
</protein>
<name>A0ABX8MPA2_9PSED</name>
<sequence>MGQRYAQAGTSLVEVLVALSILALGLLGAALVQLKALQYTDSARMSTQASFIAYDMLDRIRANAGADYTVASRGDEHRDNIRDQDLNDFASNVASFGGPGAKGSISLERGVHSVRISWDDSRAAGASGTQRSLLLGSKLSAEAGGAQ</sequence>
<dbReference type="Pfam" id="PF07963">
    <property type="entry name" value="N_methyl"/>
    <property type="match status" value="1"/>
</dbReference>
<keyword evidence="3" id="KW-1185">Reference proteome</keyword>
<dbReference type="NCBIfam" id="TIGR02523">
    <property type="entry name" value="type_IV_pilV"/>
    <property type="match status" value="1"/>
</dbReference>
<evidence type="ECO:0000313" key="3">
    <source>
        <dbReference type="Proteomes" id="UP000693952"/>
    </source>
</evidence>
<organism evidence="2 3">
    <name type="scientific">Pseudomonas sessilinigenes</name>
    <dbReference type="NCBI Taxonomy" id="658629"/>
    <lineage>
        <taxon>Bacteria</taxon>
        <taxon>Pseudomonadati</taxon>
        <taxon>Pseudomonadota</taxon>
        <taxon>Gammaproteobacteria</taxon>
        <taxon>Pseudomonadales</taxon>
        <taxon>Pseudomonadaceae</taxon>
        <taxon>Pseudomonas</taxon>
    </lineage>
</organism>
<accession>A0ABX8MPA2</accession>